<organism evidence="1 2">
    <name type="scientific">Alkalitalea saponilacus</name>
    <dbReference type="NCBI Taxonomy" id="889453"/>
    <lineage>
        <taxon>Bacteria</taxon>
        <taxon>Pseudomonadati</taxon>
        <taxon>Bacteroidota</taxon>
        <taxon>Bacteroidia</taxon>
        <taxon>Marinilabiliales</taxon>
        <taxon>Marinilabiliaceae</taxon>
        <taxon>Alkalitalea</taxon>
    </lineage>
</organism>
<dbReference type="Proteomes" id="UP000191055">
    <property type="component" value="Unassembled WGS sequence"/>
</dbReference>
<proteinExistence type="predicted"/>
<sequence>MSREKFNDLLYYGQELIYMKSLLLAGSLFYSNLQIKEIKCYDKLLSQKYFNFKFVFLKYSHKLANNFESVIKTLRIAPKNTRNESSDNYYKTKSPN</sequence>
<protein>
    <submittedName>
        <fullName evidence="1">Uncharacterized protein</fullName>
    </submittedName>
</protein>
<name>A0A1T5F9U7_9BACT</name>
<evidence type="ECO:0000313" key="1">
    <source>
        <dbReference type="EMBL" id="SKB92955.1"/>
    </source>
</evidence>
<accession>A0A1T5F9U7</accession>
<dbReference type="EMBL" id="FUYV01000007">
    <property type="protein sequence ID" value="SKB92955.1"/>
    <property type="molecule type" value="Genomic_DNA"/>
</dbReference>
<dbReference type="STRING" id="889453.SAMN03080601_01557"/>
<gene>
    <name evidence="1" type="ORF">SAMN03080601_01557</name>
</gene>
<reference evidence="1 2" key="1">
    <citation type="submission" date="2017-02" db="EMBL/GenBank/DDBJ databases">
        <authorList>
            <person name="Peterson S.W."/>
        </authorList>
    </citation>
    <scope>NUCLEOTIDE SEQUENCE [LARGE SCALE GENOMIC DNA]</scope>
    <source>
        <strain evidence="1 2">DSM 24412</strain>
    </source>
</reference>
<evidence type="ECO:0000313" key="2">
    <source>
        <dbReference type="Proteomes" id="UP000191055"/>
    </source>
</evidence>
<dbReference type="AlphaFoldDB" id="A0A1T5F9U7"/>
<keyword evidence="2" id="KW-1185">Reference proteome</keyword>